<evidence type="ECO:0000256" key="5">
    <source>
        <dbReference type="ARBA" id="ARBA00022729"/>
    </source>
</evidence>
<dbReference type="EMBL" id="SDMP01000005">
    <property type="protein sequence ID" value="RYR55836.1"/>
    <property type="molecule type" value="Genomic_DNA"/>
</dbReference>
<keyword evidence="2" id="KW-1003">Cell membrane</keyword>
<sequence>MHSYLSELRYLNLGSTNFTGDIPSSIGRLKELRELKLHYCLFNGTVPAEIGNLSNLEYLDLSYNTMFPSWKLP</sequence>
<dbReference type="GO" id="GO:0051606">
    <property type="term" value="P:detection of stimulus"/>
    <property type="evidence" value="ECO:0007669"/>
    <property type="project" value="UniProtKB-ARBA"/>
</dbReference>
<protein>
    <recommendedName>
        <fullName evidence="13">LRR receptor-like serine/threonine-protein kinase</fullName>
    </recommendedName>
</protein>
<keyword evidence="8" id="KW-0472">Membrane</keyword>
<evidence type="ECO:0000256" key="4">
    <source>
        <dbReference type="ARBA" id="ARBA00022692"/>
    </source>
</evidence>
<comment type="caution">
    <text evidence="11">The sequence shown here is derived from an EMBL/GenBank/DDBJ whole genome shotgun (WGS) entry which is preliminary data.</text>
</comment>
<dbReference type="AlphaFoldDB" id="A0A445CY15"/>
<evidence type="ECO:0000256" key="7">
    <source>
        <dbReference type="ARBA" id="ARBA00022989"/>
    </source>
</evidence>
<evidence type="ECO:0000313" key="11">
    <source>
        <dbReference type="EMBL" id="RYR55836.1"/>
    </source>
</evidence>
<dbReference type="InterPro" id="IPR052592">
    <property type="entry name" value="LRR-RLK"/>
</dbReference>
<evidence type="ECO:0000256" key="6">
    <source>
        <dbReference type="ARBA" id="ARBA00022737"/>
    </source>
</evidence>
<evidence type="ECO:0000256" key="9">
    <source>
        <dbReference type="ARBA" id="ARBA00023170"/>
    </source>
</evidence>
<evidence type="ECO:0000256" key="3">
    <source>
        <dbReference type="ARBA" id="ARBA00022614"/>
    </source>
</evidence>
<keyword evidence="12" id="KW-1185">Reference proteome</keyword>
<reference evidence="11 12" key="1">
    <citation type="submission" date="2019-01" db="EMBL/GenBank/DDBJ databases">
        <title>Sequencing of cultivated peanut Arachis hypogaea provides insights into genome evolution and oil improvement.</title>
        <authorList>
            <person name="Chen X."/>
        </authorList>
    </citation>
    <scope>NUCLEOTIDE SEQUENCE [LARGE SCALE GENOMIC DNA]</scope>
    <source>
        <strain evidence="12">cv. Fuhuasheng</strain>
        <tissue evidence="11">Leaves</tissue>
    </source>
</reference>
<organism evidence="11 12">
    <name type="scientific">Arachis hypogaea</name>
    <name type="common">Peanut</name>
    <dbReference type="NCBI Taxonomy" id="3818"/>
    <lineage>
        <taxon>Eukaryota</taxon>
        <taxon>Viridiplantae</taxon>
        <taxon>Streptophyta</taxon>
        <taxon>Embryophyta</taxon>
        <taxon>Tracheophyta</taxon>
        <taxon>Spermatophyta</taxon>
        <taxon>Magnoliopsida</taxon>
        <taxon>eudicotyledons</taxon>
        <taxon>Gunneridae</taxon>
        <taxon>Pentapetalae</taxon>
        <taxon>rosids</taxon>
        <taxon>fabids</taxon>
        <taxon>Fabales</taxon>
        <taxon>Fabaceae</taxon>
        <taxon>Papilionoideae</taxon>
        <taxon>50 kb inversion clade</taxon>
        <taxon>dalbergioids sensu lato</taxon>
        <taxon>Dalbergieae</taxon>
        <taxon>Pterocarpus clade</taxon>
        <taxon>Arachis</taxon>
    </lineage>
</organism>
<dbReference type="InterPro" id="IPR032675">
    <property type="entry name" value="LRR_dom_sf"/>
</dbReference>
<dbReference type="PANTHER" id="PTHR48054:SF25">
    <property type="entry name" value="LEUCINE-RICH REPEAT (LRR) FAMILY PROTEIN"/>
    <property type="match status" value="1"/>
</dbReference>
<keyword evidence="5" id="KW-0732">Signal</keyword>
<name>A0A445CY15_ARAHY</name>
<keyword evidence="9" id="KW-0675">Receptor</keyword>
<evidence type="ECO:0000256" key="1">
    <source>
        <dbReference type="ARBA" id="ARBA00004251"/>
    </source>
</evidence>
<comment type="subcellular location">
    <subcellularLocation>
        <location evidence="1">Cell membrane</location>
        <topology evidence="1">Single-pass type I membrane protein</topology>
    </subcellularLocation>
</comment>
<gene>
    <name evidence="11" type="ORF">Ahy_A05g021700</name>
</gene>
<keyword evidence="4" id="KW-0812">Transmembrane</keyword>
<dbReference type="InterPro" id="IPR001611">
    <property type="entry name" value="Leu-rich_rpt"/>
</dbReference>
<dbReference type="FunFam" id="3.80.10.10:FF:000470">
    <property type="entry name" value="LRR receptor-like serine/threonine-protein kinase RPK2"/>
    <property type="match status" value="1"/>
</dbReference>
<keyword evidence="3" id="KW-0433">Leucine-rich repeat</keyword>
<dbReference type="Proteomes" id="UP000289738">
    <property type="component" value="Chromosome A05"/>
</dbReference>
<dbReference type="Gene3D" id="3.80.10.10">
    <property type="entry name" value="Ribonuclease Inhibitor"/>
    <property type="match status" value="1"/>
</dbReference>
<dbReference type="Pfam" id="PF00560">
    <property type="entry name" value="LRR_1"/>
    <property type="match status" value="3"/>
</dbReference>
<dbReference type="GO" id="GO:0005886">
    <property type="term" value="C:plasma membrane"/>
    <property type="evidence" value="ECO:0007669"/>
    <property type="project" value="UniProtKB-SubCell"/>
</dbReference>
<keyword evidence="7" id="KW-1133">Transmembrane helix</keyword>
<evidence type="ECO:0008006" key="13">
    <source>
        <dbReference type="Google" id="ProtNLM"/>
    </source>
</evidence>
<dbReference type="STRING" id="3818.A0A445CY15"/>
<dbReference type="PANTHER" id="PTHR48054">
    <property type="entry name" value="RECEPTOR KINASE-LIKE PROTEIN XA21"/>
    <property type="match status" value="1"/>
</dbReference>
<evidence type="ECO:0000256" key="8">
    <source>
        <dbReference type="ARBA" id="ARBA00023136"/>
    </source>
</evidence>
<evidence type="ECO:0000256" key="2">
    <source>
        <dbReference type="ARBA" id="ARBA00022475"/>
    </source>
</evidence>
<keyword evidence="10" id="KW-0325">Glycoprotein</keyword>
<accession>A0A445CY15</accession>
<evidence type="ECO:0000256" key="10">
    <source>
        <dbReference type="ARBA" id="ARBA00023180"/>
    </source>
</evidence>
<dbReference type="SUPFAM" id="SSF52058">
    <property type="entry name" value="L domain-like"/>
    <property type="match status" value="1"/>
</dbReference>
<keyword evidence="6" id="KW-0677">Repeat</keyword>
<proteinExistence type="predicted"/>
<evidence type="ECO:0000313" key="12">
    <source>
        <dbReference type="Proteomes" id="UP000289738"/>
    </source>
</evidence>